<sequence length="95" mass="10596">MKPAGQMTLTLTAELEQFVRDEVRRGAFASSSEYIRELVRERYLKERDRAAKLRALEAALSRGIADADAGRTVPLDEAFAQLRTALGLPDKSFDP</sequence>
<dbReference type="NCBIfam" id="TIGR02606">
    <property type="entry name" value="antidote_CC2985"/>
    <property type="match status" value="1"/>
</dbReference>
<dbReference type="Pfam" id="PF03693">
    <property type="entry name" value="ParD_antitoxin"/>
    <property type="match status" value="1"/>
</dbReference>
<accession>A0A327K257</accession>
<gene>
    <name evidence="3" type="ORF">CH338_25265</name>
</gene>
<keyword evidence="4" id="KW-1185">Reference proteome</keyword>
<dbReference type="GO" id="GO:0006355">
    <property type="term" value="P:regulation of DNA-templated transcription"/>
    <property type="evidence" value="ECO:0007669"/>
    <property type="project" value="InterPro"/>
</dbReference>
<dbReference type="InterPro" id="IPR010985">
    <property type="entry name" value="Ribbon_hlx_hlx"/>
</dbReference>
<dbReference type="RefSeq" id="WP_111359813.1">
    <property type="nucleotide sequence ID" value="NZ_NHSK01000168.1"/>
</dbReference>
<comment type="caution">
    <text evidence="3">The sequence shown here is derived from an EMBL/GenBank/DDBJ whole genome shotgun (WGS) entry which is preliminary data.</text>
</comment>
<protein>
    <submittedName>
        <fullName evidence="3">Transcriptional regulator</fullName>
    </submittedName>
</protein>
<dbReference type="PANTHER" id="PTHR36582">
    <property type="entry name" value="ANTITOXIN PARD"/>
    <property type="match status" value="1"/>
</dbReference>
<name>A0A327K257_9BRAD</name>
<reference evidence="3 4" key="1">
    <citation type="submission" date="2017-07" db="EMBL/GenBank/DDBJ databases">
        <title>Draft Genome Sequences of Select Purple Nonsulfur Bacteria.</title>
        <authorList>
            <person name="Lasarre B."/>
            <person name="Mckinlay J.B."/>
        </authorList>
    </citation>
    <scope>NUCLEOTIDE SEQUENCE [LARGE SCALE GENOMIC DNA]</scope>
    <source>
        <strain evidence="3 4">DSM 11907</strain>
    </source>
</reference>
<dbReference type="Proteomes" id="UP000248863">
    <property type="component" value="Unassembled WGS sequence"/>
</dbReference>
<dbReference type="PANTHER" id="PTHR36582:SF2">
    <property type="entry name" value="ANTITOXIN PARD"/>
    <property type="match status" value="1"/>
</dbReference>
<organism evidence="3 4">
    <name type="scientific">Rhodoplanes elegans</name>
    <dbReference type="NCBI Taxonomy" id="29408"/>
    <lineage>
        <taxon>Bacteria</taxon>
        <taxon>Pseudomonadati</taxon>
        <taxon>Pseudomonadota</taxon>
        <taxon>Alphaproteobacteria</taxon>
        <taxon>Hyphomicrobiales</taxon>
        <taxon>Nitrobacteraceae</taxon>
        <taxon>Rhodoplanes</taxon>
    </lineage>
</organism>
<dbReference type="InterPro" id="IPR022789">
    <property type="entry name" value="ParD"/>
</dbReference>
<dbReference type="Gene3D" id="6.10.10.120">
    <property type="entry name" value="Antitoxin ParD1-like"/>
    <property type="match status" value="1"/>
</dbReference>
<evidence type="ECO:0000256" key="2">
    <source>
        <dbReference type="ARBA" id="ARBA00022649"/>
    </source>
</evidence>
<evidence type="ECO:0000313" key="4">
    <source>
        <dbReference type="Proteomes" id="UP000248863"/>
    </source>
</evidence>
<evidence type="ECO:0000313" key="3">
    <source>
        <dbReference type="EMBL" id="RAI31795.1"/>
    </source>
</evidence>
<comment type="similarity">
    <text evidence="1">Belongs to the ParD antitoxin family.</text>
</comment>
<dbReference type="EMBL" id="NPEU01000473">
    <property type="protein sequence ID" value="RAI31795.1"/>
    <property type="molecule type" value="Genomic_DNA"/>
</dbReference>
<dbReference type="InterPro" id="IPR038296">
    <property type="entry name" value="ParD_sf"/>
</dbReference>
<dbReference type="SUPFAM" id="SSF47598">
    <property type="entry name" value="Ribbon-helix-helix"/>
    <property type="match status" value="1"/>
</dbReference>
<dbReference type="OrthoDB" id="9815501at2"/>
<evidence type="ECO:0000256" key="1">
    <source>
        <dbReference type="ARBA" id="ARBA00008580"/>
    </source>
</evidence>
<proteinExistence type="inferred from homology"/>
<dbReference type="AlphaFoldDB" id="A0A327K257"/>
<keyword evidence="2" id="KW-1277">Toxin-antitoxin system</keyword>